<dbReference type="Proteomes" id="UP000720189">
    <property type="component" value="Unassembled WGS sequence"/>
</dbReference>
<dbReference type="EMBL" id="JAGMUX010000030">
    <property type="protein sequence ID" value="KAH7213234.1"/>
    <property type="molecule type" value="Genomic_DNA"/>
</dbReference>
<proteinExistence type="predicted"/>
<gene>
    <name evidence="2" type="ORF">BKA55DRAFT_254831</name>
</gene>
<organism evidence="2 3">
    <name type="scientific">Fusarium redolens</name>
    <dbReference type="NCBI Taxonomy" id="48865"/>
    <lineage>
        <taxon>Eukaryota</taxon>
        <taxon>Fungi</taxon>
        <taxon>Dikarya</taxon>
        <taxon>Ascomycota</taxon>
        <taxon>Pezizomycotina</taxon>
        <taxon>Sordariomycetes</taxon>
        <taxon>Hypocreomycetidae</taxon>
        <taxon>Hypocreales</taxon>
        <taxon>Nectriaceae</taxon>
        <taxon>Fusarium</taxon>
        <taxon>Fusarium redolens species complex</taxon>
    </lineage>
</organism>
<dbReference type="PANTHER" id="PTHR35910:SF6">
    <property type="entry name" value="2EXR DOMAIN-CONTAINING PROTEIN"/>
    <property type="match status" value="1"/>
</dbReference>
<sequence length="171" mass="19874">MNMPQDLKPPRKVETSQSFPLSRLPPELRHIIWNFTLPQRQVHKAIVRSCFDSNIRTKATHILSPPLPAALWTCRESRASARLIQTRFPRCQCDPSTTAFGYFNPKSDILYIDTANPSDDWYAPWVDFTNFCMVVLHNCESTFETRINPAVSKILSCRPNITLYLMYLYFD</sequence>
<protein>
    <recommendedName>
        <fullName evidence="1">2EXR domain-containing protein</fullName>
    </recommendedName>
</protein>
<dbReference type="InterPro" id="IPR045518">
    <property type="entry name" value="2EXR"/>
</dbReference>
<dbReference type="PANTHER" id="PTHR35910">
    <property type="entry name" value="2EXR DOMAIN-CONTAINING PROTEIN"/>
    <property type="match status" value="1"/>
</dbReference>
<dbReference type="AlphaFoldDB" id="A0A9P9JKS4"/>
<accession>A0A9P9JKS4</accession>
<comment type="caution">
    <text evidence="2">The sequence shown here is derived from an EMBL/GenBank/DDBJ whole genome shotgun (WGS) entry which is preliminary data.</text>
</comment>
<dbReference type="Pfam" id="PF20150">
    <property type="entry name" value="2EXR"/>
    <property type="match status" value="1"/>
</dbReference>
<dbReference type="RefSeq" id="XP_046041682.1">
    <property type="nucleotide sequence ID" value="XM_046185390.1"/>
</dbReference>
<evidence type="ECO:0000313" key="3">
    <source>
        <dbReference type="Proteomes" id="UP000720189"/>
    </source>
</evidence>
<dbReference type="GeneID" id="70215344"/>
<keyword evidence="3" id="KW-1185">Reference proteome</keyword>
<name>A0A9P9JKS4_FUSRE</name>
<feature type="domain" description="2EXR" evidence="1">
    <location>
        <begin position="22"/>
        <end position="110"/>
    </location>
</feature>
<evidence type="ECO:0000313" key="2">
    <source>
        <dbReference type="EMBL" id="KAH7213234.1"/>
    </source>
</evidence>
<dbReference type="OrthoDB" id="3473305at2759"/>
<evidence type="ECO:0000259" key="1">
    <source>
        <dbReference type="Pfam" id="PF20150"/>
    </source>
</evidence>
<reference evidence="2" key="1">
    <citation type="journal article" date="2021" name="Nat. Commun.">
        <title>Genetic determinants of endophytism in the Arabidopsis root mycobiome.</title>
        <authorList>
            <person name="Mesny F."/>
            <person name="Miyauchi S."/>
            <person name="Thiergart T."/>
            <person name="Pickel B."/>
            <person name="Atanasova L."/>
            <person name="Karlsson M."/>
            <person name="Huettel B."/>
            <person name="Barry K.W."/>
            <person name="Haridas S."/>
            <person name="Chen C."/>
            <person name="Bauer D."/>
            <person name="Andreopoulos W."/>
            <person name="Pangilinan J."/>
            <person name="LaButti K."/>
            <person name="Riley R."/>
            <person name="Lipzen A."/>
            <person name="Clum A."/>
            <person name="Drula E."/>
            <person name="Henrissat B."/>
            <person name="Kohler A."/>
            <person name="Grigoriev I.V."/>
            <person name="Martin F.M."/>
            <person name="Hacquard S."/>
        </authorList>
    </citation>
    <scope>NUCLEOTIDE SEQUENCE</scope>
    <source>
        <strain evidence="2">MPI-CAGE-AT-0023</strain>
    </source>
</reference>